<dbReference type="PANTHER" id="PTHR43447">
    <property type="entry name" value="ALPHA-AMYLASE"/>
    <property type="match status" value="1"/>
</dbReference>
<sequence length="897" mass="98191">MKALYVLSLTLWSLLASAAHVLAQQVMLQGFYWDFPKPPQGRTWADTLRLKSAALSQAGFTHVWYPPFAGNGAYSGGYDPRDLYIGTDNTVTNAGTKLQLKAMVDEMTAQGMTPVADMVYNHRDGGAPETNPAVKDYMTTYVSGNSASCGFKRPFPSDRVQMVLPIGGSTGLGAGTYTIQMRSKGNIFNGAQYMFYATTNVIGGSRWSPVNSSVVDLTTDPADPYTVELGRNYLTKINSNGDVDTYTFVLTASQFTAAGDRVFLQAINYNSEYSDHLPISITYDADGSGPIAPVERANYLDPFGSGYKLEFQTYTDFTAMPSGQGALNWDGFRPNFDGNSLAGWSQTTCLGPEYSMQSLDYFYDYDHNRPSTRTALVDWTAWAYDYLQSKGLRLDAVKHFEPEFVAHMIQQMIARGKTPNLVVGEWYAENLDEMKGWVDAVQASLASKGVSNVNVKVFDFSLRAALKGALDRNESPRQVIFTGLKNGKGMSGFNIVTFLNNHDFREEGNVSYNSALVNKNRNLAYAYLLTNNQLGVPLVFYPDYYGYPAPNTVYNGTTVGYGWHPQQAADRAGHKTEIDRLIQVLKTYINGSQSVAYLNHYGGLGNGPGAPNNFINGSDYTKLLLYQLSGTGAVGGKDVIVAINFGSSRMQVDHAIAIQNGITQGTTFTDILGNSAFPTAVVDGNSRIYIDLPAKSYSVWVRGTNPVIALPVTLVNFRAKAGLDKVQLSWRASDETTFKAYTVQRSLDAHTFTDRQTVLPKGTTSGPADYEAIDALSDDASRQRSGTFYYRLKLTDLDGSTTYSKIEAVTIDPQALYLSVTPNPVHDTIHGEVSTPDDAAIDLTLTDATGRAVRRQSLSARKGQNPFDLAIHAQPAGTYLLRASDGVRQVTERILVQ</sequence>
<dbReference type="RefSeq" id="WP_207331791.1">
    <property type="nucleotide sequence ID" value="NZ_JAFMYW010000009.1"/>
</dbReference>
<protein>
    <submittedName>
        <fullName evidence="3">DUF1939 domain-containing protein</fullName>
    </submittedName>
</protein>
<evidence type="ECO:0000259" key="2">
    <source>
        <dbReference type="SMART" id="SM00642"/>
    </source>
</evidence>
<keyword evidence="4" id="KW-1185">Reference proteome</keyword>
<dbReference type="InterPro" id="IPR026444">
    <property type="entry name" value="Secre_tail"/>
</dbReference>
<feature type="chain" id="PRO_5046071104" evidence="1">
    <location>
        <begin position="19"/>
        <end position="897"/>
    </location>
</feature>
<keyword evidence="1" id="KW-0732">Signal</keyword>
<dbReference type="InterPro" id="IPR006047">
    <property type="entry name" value="GH13_cat_dom"/>
</dbReference>
<feature type="signal peptide" evidence="1">
    <location>
        <begin position="1"/>
        <end position="18"/>
    </location>
</feature>
<dbReference type="Gene3D" id="2.60.40.10">
    <property type="entry name" value="Immunoglobulins"/>
    <property type="match status" value="1"/>
</dbReference>
<feature type="domain" description="Glycosyl hydrolase family 13 catalytic" evidence="2">
    <location>
        <begin position="25"/>
        <end position="582"/>
    </location>
</feature>
<name>A0ABS3JPA1_9BACT</name>
<dbReference type="Pfam" id="PF09154">
    <property type="entry name" value="Alpha-amy_C_pro"/>
    <property type="match status" value="1"/>
</dbReference>
<dbReference type="NCBIfam" id="TIGR04183">
    <property type="entry name" value="Por_Secre_tail"/>
    <property type="match status" value="1"/>
</dbReference>
<dbReference type="InterPro" id="IPR015237">
    <property type="entry name" value="Alpha-amylase_C_pro"/>
</dbReference>
<dbReference type="InterPro" id="IPR013783">
    <property type="entry name" value="Ig-like_fold"/>
</dbReference>
<reference evidence="3 4" key="1">
    <citation type="submission" date="2021-03" db="EMBL/GenBank/DDBJ databases">
        <title>Fibrella sp. HMF5405 genome sequencing and assembly.</title>
        <authorList>
            <person name="Kang H."/>
            <person name="Kim H."/>
            <person name="Bae S."/>
            <person name="Joh K."/>
        </authorList>
    </citation>
    <scope>NUCLEOTIDE SEQUENCE [LARGE SCALE GENOMIC DNA]</scope>
    <source>
        <strain evidence="3 4">HMF5405</strain>
    </source>
</reference>
<accession>A0ABS3JPA1</accession>
<gene>
    <name evidence="3" type="ORF">J2I46_24840</name>
</gene>
<dbReference type="Gene3D" id="3.20.20.80">
    <property type="entry name" value="Glycosidases"/>
    <property type="match status" value="2"/>
</dbReference>
<evidence type="ECO:0000256" key="1">
    <source>
        <dbReference type="SAM" id="SignalP"/>
    </source>
</evidence>
<comment type="caution">
    <text evidence="3">The sequence shown here is derived from an EMBL/GenBank/DDBJ whole genome shotgun (WGS) entry which is preliminary data.</text>
</comment>
<organism evidence="3 4">
    <name type="scientific">Fibrella forsythiae</name>
    <dbReference type="NCBI Taxonomy" id="2817061"/>
    <lineage>
        <taxon>Bacteria</taxon>
        <taxon>Pseudomonadati</taxon>
        <taxon>Bacteroidota</taxon>
        <taxon>Cytophagia</taxon>
        <taxon>Cytophagales</taxon>
        <taxon>Spirosomataceae</taxon>
        <taxon>Fibrella</taxon>
    </lineage>
</organism>
<dbReference type="SMART" id="SM00642">
    <property type="entry name" value="Aamy"/>
    <property type="match status" value="1"/>
</dbReference>
<dbReference type="InterPro" id="IPR017853">
    <property type="entry name" value="GH"/>
</dbReference>
<dbReference type="SUPFAM" id="SSF51445">
    <property type="entry name" value="(Trans)glycosidases"/>
    <property type="match status" value="1"/>
</dbReference>
<dbReference type="Proteomes" id="UP000664628">
    <property type="component" value="Unassembled WGS sequence"/>
</dbReference>
<proteinExistence type="predicted"/>
<dbReference type="EMBL" id="JAFMYW010000009">
    <property type="protein sequence ID" value="MBO0951834.1"/>
    <property type="molecule type" value="Genomic_DNA"/>
</dbReference>
<evidence type="ECO:0000313" key="3">
    <source>
        <dbReference type="EMBL" id="MBO0951834.1"/>
    </source>
</evidence>
<evidence type="ECO:0000313" key="4">
    <source>
        <dbReference type="Proteomes" id="UP000664628"/>
    </source>
</evidence>